<dbReference type="GeneID" id="25736109"/>
<accession>A0A0D2K2F2</accession>
<keyword evidence="4" id="KW-1185">Reference proteome</keyword>
<evidence type="ECO:0000313" key="3">
    <source>
        <dbReference type="EMBL" id="KIZ04723.1"/>
    </source>
</evidence>
<keyword evidence="2" id="KW-0472">Membrane</keyword>
<proteinExistence type="predicted"/>
<reference evidence="3 4" key="1">
    <citation type="journal article" date="2013" name="BMC Genomics">
        <title>Reconstruction of the lipid metabolism for the microalga Monoraphidium neglectum from its genome sequence reveals characteristics suitable for biofuel production.</title>
        <authorList>
            <person name="Bogen C."/>
            <person name="Al-Dilaimi A."/>
            <person name="Albersmeier A."/>
            <person name="Wichmann J."/>
            <person name="Grundmann M."/>
            <person name="Rupp O."/>
            <person name="Lauersen K.J."/>
            <person name="Blifernez-Klassen O."/>
            <person name="Kalinowski J."/>
            <person name="Goesmann A."/>
            <person name="Mussgnug J.H."/>
            <person name="Kruse O."/>
        </authorList>
    </citation>
    <scope>NUCLEOTIDE SEQUENCE [LARGE SCALE GENOMIC DNA]</scope>
    <source>
        <strain evidence="3 4">SAG 48.87</strain>
    </source>
</reference>
<keyword evidence="2" id="KW-0812">Transmembrane</keyword>
<name>A0A0D2K2F2_9CHLO</name>
<protein>
    <submittedName>
        <fullName evidence="3">Uncharacterized protein</fullName>
    </submittedName>
</protein>
<feature type="region of interest" description="Disordered" evidence="1">
    <location>
        <begin position="281"/>
        <end position="301"/>
    </location>
</feature>
<dbReference type="RefSeq" id="XP_013903742.1">
    <property type="nucleotide sequence ID" value="XM_014048288.1"/>
</dbReference>
<organism evidence="3 4">
    <name type="scientific">Monoraphidium neglectum</name>
    <dbReference type="NCBI Taxonomy" id="145388"/>
    <lineage>
        <taxon>Eukaryota</taxon>
        <taxon>Viridiplantae</taxon>
        <taxon>Chlorophyta</taxon>
        <taxon>core chlorophytes</taxon>
        <taxon>Chlorophyceae</taxon>
        <taxon>CS clade</taxon>
        <taxon>Sphaeropleales</taxon>
        <taxon>Selenastraceae</taxon>
        <taxon>Monoraphidium</taxon>
    </lineage>
</organism>
<dbReference type="EMBL" id="KK100616">
    <property type="protein sequence ID" value="KIZ04723.1"/>
    <property type="molecule type" value="Genomic_DNA"/>
</dbReference>
<gene>
    <name evidence="3" type="ORF">MNEG_3231</name>
</gene>
<keyword evidence="2" id="KW-1133">Transmembrane helix</keyword>
<dbReference type="Proteomes" id="UP000054498">
    <property type="component" value="Unassembled WGS sequence"/>
</dbReference>
<evidence type="ECO:0000313" key="4">
    <source>
        <dbReference type="Proteomes" id="UP000054498"/>
    </source>
</evidence>
<feature type="transmembrane region" description="Helical" evidence="2">
    <location>
        <begin position="246"/>
        <end position="269"/>
    </location>
</feature>
<dbReference type="AlphaFoldDB" id="A0A0D2K2F2"/>
<evidence type="ECO:0000256" key="1">
    <source>
        <dbReference type="SAM" id="MobiDB-lite"/>
    </source>
</evidence>
<evidence type="ECO:0000256" key="2">
    <source>
        <dbReference type="SAM" id="Phobius"/>
    </source>
</evidence>
<dbReference type="KEGG" id="mng:MNEG_3231"/>
<sequence>MFMGYGIGRSKGPVIVDRNVTVRGDYCPGGCSAPPPLPQIDFSLLDGVLLLRAGRVLTFKHLVVTLIRYGPGAGAEFLRGEGPTSILRFDDVAWRRPVCLPADVPQADVDASPVRTAASAPNRTLAAQVEADTGPGGFQFVPGRQCLNGECFDGVLRVPAAHILIEPRSQGELGGMDGGGPGSGVTGAYMWEINNLTRYCLKEVSRDCLDSLGPGPCYDQAFREYQSEQDASGVWGAPPQRQWQSVALGAGLGAALGVVLIALAAVLLLGLRRRRRAAAEAAASRGQPGPREPELRPAWAL</sequence>
<dbReference type="STRING" id="145388.A0A0D2K2F2"/>